<proteinExistence type="predicted"/>
<gene>
    <name evidence="1" type="ORF">Sylvanvirus2_18</name>
</gene>
<evidence type="ECO:0000313" key="1">
    <source>
        <dbReference type="EMBL" id="AYV86522.1"/>
    </source>
</evidence>
<dbReference type="EMBL" id="MK072508">
    <property type="protein sequence ID" value="AYV86522.1"/>
    <property type="molecule type" value="Genomic_DNA"/>
</dbReference>
<protein>
    <submittedName>
        <fullName evidence="1">Uncharacterized protein</fullName>
    </submittedName>
</protein>
<reference evidence="1" key="1">
    <citation type="submission" date="2018-10" db="EMBL/GenBank/DDBJ databases">
        <title>Hidden diversity of soil giant viruses.</title>
        <authorList>
            <person name="Schulz F."/>
            <person name="Alteio L."/>
            <person name="Goudeau D."/>
            <person name="Ryan E.M."/>
            <person name="Malmstrom R.R."/>
            <person name="Blanchard J."/>
            <person name="Woyke T."/>
        </authorList>
    </citation>
    <scope>NUCLEOTIDE SEQUENCE</scope>
    <source>
        <strain evidence="1">SYV1</strain>
    </source>
</reference>
<organism evidence="1">
    <name type="scientific">Sylvanvirus sp</name>
    <dbReference type="NCBI Taxonomy" id="2487774"/>
    <lineage>
        <taxon>Viruses</taxon>
    </lineage>
</organism>
<name>A0A3G5AH42_9VIRU</name>
<sequence length="79" mass="9087">MSQNGSLLIAPPIKFALNDVCQCQTRKRSKTYKTSATSNTMDIQYDYLSTELFSDSYYDQLFEIQKKEEGVLEPKTSTF</sequence>
<accession>A0A3G5AH42</accession>